<feature type="site" description="Important for catalytic activity" evidence="11">
    <location>
        <position position="179"/>
    </location>
</feature>
<feature type="binding site" evidence="11">
    <location>
        <position position="72"/>
    </location>
    <ligand>
        <name>substrate</name>
    </ligand>
</feature>
<dbReference type="EC" id="3.2.1.52" evidence="11"/>
<gene>
    <name evidence="11" type="primary">nagZ</name>
    <name evidence="13" type="ORF">BOW51_02745</name>
</gene>
<evidence type="ECO:0000256" key="9">
    <source>
        <dbReference type="ARBA" id="ARBA00023316"/>
    </source>
</evidence>
<comment type="similarity">
    <text evidence="11">Belongs to the glycosyl hydrolase 3 family. NagZ subfamily.</text>
</comment>
<dbReference type="RefSeq" id="WP_078485996.1">
    <property type="nucleotide sequence ID" value="NZ_MPRJ01000011.1"/>
</dbReference>
<evidence type="ECO:0000256" key="10">
    <source>
        <dbReference type="ARBA" id="ARBA00037880"/>
    </source>
</evidence>
<dbReference type="GO" id="GO:0051301">
    <property type="term" value="P:cell division"/>
    <property type="evidence" value="ECO:0007669"/>
    <property type="project" value="UniProtKB-KW"/>
</dbReference>
<accession>A0A1T2KX02</accession>
<dbReference type="GO" id="GO:0009252">
    <property type="term" value="P:peptidoglycan biosynthetic process"/>
    <property type="evidence" value="ECO:0007669"/>
    <property type="project" value="UniProtKB-KW"/>
</dbReference>
<keyword evidence="8 11" id="KW-0131">Cell cycle</keyword>
<keyword evidence="7 11" id="KW-0326">Glycosidase</keyword>
<evidence type="ECO:0000256" key="8">
    <source>
        <dbReference type="ARBA" id="ARBA00023306"/>
    </source>
</evidence>
<dbReference type="SUPFAM" id="SSF51445">
    <property type="entry name" value="(Trans)glycosidases"/>
    <property type="match status" value="1"/>
</dbReference>
<dbReference type="InterPro" id="IPR019800">
    <property type="entry name" value="Glyco_hydro_3_AS"/>
</dbReference>
<proteinExistence type="inferred from homology"/>
<comment type="subcellular location">
    <subcellularLocation>
        <location evidence="11">Cytoplasm</location>
    </subcellularLocation>
</comment>
<feature type="active site" description="Nucleophile" evidence="11">
    <location>
        <position position="252"/>
    </location>
</feature>
<feature type="binding site" evidence="11">
    <location>
        <position position="64"/>
    </location>
    <ligand>
        <name>substrate</name>
    </ligand>
</feature>
<keyword evidence="9 11" id="KW-0961">Cell wall biogenesis/degradation</keyword>
<feature type="active site" description="Proton donor/acceptor" evidence="11">
    <location>
        <position position="181"/>
    </location>
</feature>
<dbReference type="GO" id="GO:0071555">
    <property type="term" value="P:cell wall organization"/>
    <property type="evidence" value="ECO:0007669"/>
    <property type="project" value="UniProtKB-KW"/>
</dbReference>
<dbReference type="InterPro" id="IPR001764">
    <property type="entry name" value="Glyco_hydro_3_N"/>
</dbReference>
<keyword evidence="14" id="KW-1185">Reference proteome</keyword>
<dbReference type="InterPro" id="IPR036962">
    <property type="entry name" value="Glyco_hydro_3_N_sf"/>
</dbReference>
<evidence type="ECO:0000256" key="7">
    <source>
        <dbReference type="ARBA" id="ARBA00023295"/>
    </source>
</evidence>
<evidence type="ECO:0000259" key="12">
    <source>
        <dbReference type="Pfam" id="PF00933"/>
    </source>
</evidence>
<dbReference type="AlphaFoldDB" id="A0A1T2KX02"/>
<dbReference type="PROSITE" id="PS00775">
    <property type="entry name" value="GLYCOSYL_HYDROL_F3"/>
    <property type="match status" value="1"/>
</dbReference>
<dbReference type="GO" id="GO:0005975">
    <property type="term" value="P:carbohydrate metabolic process"/>
    <property type="evidence" value="ECO:0007669"/>
    <property type="project" value="InterPro"/>
</dbReference>
<comment type="caution">
    <text evidence="13">The sequence shown here is derived from an EMBL/GenBank/DDBJ whole genome shotgun (WGS) entry which is preliminary data.</text>
</comment>
<evidence type="ECO:0000256" key="4">
    <source>
        <dbReference type="ARBA" id="ARBA00022801"/>
    </source>
</evidence>
<evidence type="ECO:0000256" key="1">
    <source>
        <dbReference type="ARBA" id="ARBA00001231"/>
    </source>
</evidence>
<comment type="catalytic activity">
    <reaction evidence="1 11">
        <text>Hydrolysis of terminal non-reducing N-acetyl-D-hexosamine residues in N-acetyl-beta-D-hexosaminides.</text>
        <dbReference type="EC" id="3.2.1.52"/>
    </reaction>
</comment>
<evidence type="ECO:0000256" key="3">
    <source>
        <dbReference type="ARBA" id="ARBA00022618"/>
    </source>
</evidence>
<dbReference type="PANTHER" id="PTHR30480">
    <property type="entry name" value="BETA-HEXOSAMINIDASE-RELATED"/>
    <property type="match status" value="1"/>
</dbReference>
<dbReference type="OrthoDB" id="9786661at2"/>
<evidence type="ECO:0000256" key="11">
    <source>
        <dbReference type="HAMAP-Rule" id="MF_00364"/>
    </source>
</evidence>
<dbReference type="NCBIfam" id="NF003740">
    <property type="entry name" value="PRK05337.1"/>
    <property type="match status" value="1"/>
</dbReference>
<feature type="binding site" evidence="11">
    <location>
        <position position="138"/>
    </location>
    <ligand>
        <name>substrate</name>
    </ligand>
</feature>
<keyword evidence="2 11" id="KW-0963">Cytoplasm</keyword>
<evidence type="ECO:0000256" key="2">
    <source>
        <dbReference type="ARBA" id="ARBA00022490"/>
    </source>
</evidence>
<dbReference type="InterPro" id="IPR022956">
    <property type="entry name" value="Beta_hexosaminidase_bac"/>
</dbReference>
<keyword evidence="6 11" id="KW-0573">Peptidoglycan synthesis</keyword>
<sequence>MSHGPLMLDLAGHHMTQEEREMLSHPATGGVILFARNYESPDQINELVSEIHALREPSLIVAVDQEGGRVQRFKEGFTRLPPAAWFGQLYNSNHLAARHYTELTGWLMASELRSVWVDFSFAPVLDLNRGVSEVIGDRAFHTQPAIVADLASAWMKGVHDAGMAAVAKHFPGHGGVTEDSHLALPVDRRRPEDVMMEDLMPFQRLIDGGVEAVMPAHVIYEKVSPDLAGFSSFWLQEVLRKRMNFQGVIFSDDLTMAAAGEAGSYAERADAALTAGCDMVLVCNNPEGAMEVLEALSDYSDPASQMRLLRMHGRKRQTKEELRLDPRWKRAIDLIAEYETSPSLDLGLE</sequence>
<dbReference type="GO" id="GO:0009254">
    <property type="term" value="P:peptidoglycan turnover"/>
    <property type="evidence" value="ECO:0007669"/>
    <property type="project" value="UniProtKB-UniRule"/>
</dbReference>
<dbReference type="Gene3D" id="3.20.20.300">
    <property type="entry name" value="Glycoside hydrolase, family 3, N-terminal domain"/>
    <property type="match status" value="1"/>
</dbReference>
<dbReference type="GO" id="GO:0005737">
    <property type="term" value="C:cytoplasm"/>
    <property type="evidence" value="ECO:0007669"/>
    <property type="project" value="UniProtKB-SubCell"/>
</dbReference>
<feature type="domain" description="Glycoside hydrolase family 3 N-terminal" evidence="12">
    <location>
        <begin position="13"/>
        <end position="296"/>
    </location>
</feature>
<protein>
    <recommendedName>
        <fullName evidence="11">Beta-hexosaminidase</fullName>
        <ecNumber evidence="11">3.2.1.52</ecNumber>
    </recommendedName>
    <alternativeName>
        <fullName evidence="11">Beta-N-acetylhexosaminidase</fullName>
    </alternativeName>
    <alternativeName>
        <fullName evidence="11">N-acetyl-beta-glucosaminidase</fullName>
    </alternativeName>
</protein>
<keyword evidence="4 11" id="KW-0378">Hydrolase</keyword>
<keyword evidence="5 11" id="KW-0133">Cell shape</keyword>
<name>A0A1T2KX02_9GAMM</name>
<dbReference type="UniPathway" id="UPA00544"/>
<dbReference type="HAMAP" id="MF_00364">
    <property type="entry name" value="NagZ"/>
    <property type="match status" value="1"/>
</dbReference>
<dbReference type="PANTHER" id="PTHR30480:SF13">
    <property type="entry name" value="BETA-HEXOSAMINIDASE"/>
    <property type="match status" value="1"/>
</dbReference>
<dbReference type="Pfam" id="PF00933">
    <property type="entry name" value="Glyco_hydro_3"/>
    <property type="match status" value="1"/>
</dbReference>
<evidence type="ECO:0000313" key="14">
    <source>
        <dbReference type="Proteomes" id="UP000190896"/>
    </source>
</evidence>
<dbReference type="InterPro" id="IPR050226">
    <property type="entry name" value="NagZ_Beta-hexosaminidase"/>
</dbReference>
<evidence type="ECO:0000256" key="5">
    <source>
        <dbReference type="ARBA" id="ARBA00022960"/>
    </source>
</evidence>
<feature type="binding site" evidence="11">
    <location>
        <begin position="168"/>
        <end position="169"/>
    </location>
    <ligand>
        <name>substrate</name>
    </ligand>
</feature>
<dbReference type="InterPro" id="IPR017853">
    <property type="entry name" value="GH"/>
</dbReference>
<reference evidence="13 14" key="1">
    <citation type="submission" date="2016-11" db="EMBL/GenBank/DDBJ databases">
        <title>Mixed transmission modes and dynamic genome evolution in an obligate animal-bacterial symbiosis.</title>
        <authorList>
            <person name="Russell S.L."/>
            <person name="Corbett-Detig R.B."/>
            <person name="Cavanaugh C.M."/>
        </authorList>
    </citation>
    <scope>NUCLEOTIDE SEQUENCE [LARGE SCALE GENOMIC DNA]</scope>
    <source>
        <strain evidence="13">Se-Cadez</strain>
    </source>
</reference>
<dbReference type="Proteomes" id="UP000190896">
    <property type="component" value="Unassembled WGS sequence"/>
</dbReference>
<dbReference type="FunFam" id="3.20.20.300:FF:000001">
    <property type="entry name" value="Beta-hexosaminidase"/>
    <property type="match status" value="1"/>
</dbReference>
<comment type="function">
    <text evidence="11">Plays a role in peptidoglycan recycling by cleaving the terminal beta-1,4-linked N-acetylglucosamine (GlcNAc) from peptide-linked peptidoglycan fragments, giving rise to free GlcNAc, anhydro-N-acetylmuramic acid and anhydro-N-acetylmuramic acid-linked peptides.</text>
</comment>
<evidence type="ECO:0000313" key="13">
    <source>
        <dbReference type="EMBL" id="OOZ37388.1"/>
    </source>
</evidence>
<dbReference type="GO" id="GO:0008360">
    <property type="term" value="P:regulation of cell shape"/>
    <property type="evidence" value="ECO:0007669"/>
    <property type="project" value="UniProtKB-KW"/>
</dbReference>
<dbReference type="EMBL" id="MPRJ01000011">
    <property type="protein sequence ID" value="OOZ37388.1"/>
    <property type="molecule type" value="Genomic_DNA"/>
</dbReference>
<dbReference type="GO" id="GO:0004563">
    <property type="term" value="F:beta-N-acetylhexosaminidase activity"/>
    <property type="evidence" value="ECO:0007669"/>
    <property type="project" value="UniProtKB-UniRule"/>
</dbReference>
<keyword evidence="3 11" id="KW-0132">Cell division</keyword>
<evidence type="ECO:0000256" key="6">
    <source>
        <dbReference type="ARBA" id="ARBA00022984"/>
    </source>
</evidence>
<organism evidence="13 14">
    <name type="scientific">Solemya velesiana gill symbiont</name>
    <dbReference type="NCBI Taxonomy" id="1918948"/>
    <lineage>
        <taxon>Bacteria</taxon>
        <taxon>Pseudomonadati</taxon>
        <taxon>Pseudomonadota</taxon>
        <taxon>Gammaproteobacteria</taxon>
        <taxon>sulfur-oxidizing symbionts</taxon>
    </lineage>
</organism>
<comment type="pathway">
    <text evidence="10 11">Cell wall biogenesis; peptidoglycan recycling.</text>
</comment>